<evidence type="ECO:0000256" key="1">
    <source>
        <dbReference type="SAM" id="SignalP"/>
    </source>
</evidence>
<protein>
    <submittedName>
        <fullName evidence="2">Uncharacterized protein</fullName>
    </submittedName>
</protein>
<comment type="caution">
    <text evidence="2">The sequence shown here is derived from an EMBL/GenBank/DDBJ whole genome shotgun (WGS) entry which is preliminary data.</text>
</comment>
<feature type="chain" id="PRO_5037184464" evidence="1">
    <location>
        <begin position="18"/>
        <end position="192"/>
    </location>
</feature>
<keyword evidence="1" id="KW-0732">Signal</keyword>
<name>A0A928UVA5_9SPHI</name>
<evidence type="ECO:0000313" key="3">
    <source>
        <dbReference type="Proteomes" id="UP000616201"/>
    </source>
</evidence>
<sequence>MNNYVLIFAFASMFLLAFNVRGQDYGKNVSGVYVKINEQNPKTYIEEDSLFSFKVKYIDNTSVTLEIKNKTNDVVELDLSKSYFIVGGNTTSVLPSGTLQKDINLPVPNQIIGPSANLVINLMSRDYLSLLNPLISNKRASKAYKDGNDYAREILTLSFKNSDNSYQTRAFNIDTYSNHYVENQKRANKKKK</sequence>
<organism evidence="2 3">
    <name type="scientific">Sphingobacterium hungaricum</name>
    <dbReference type="NCBI Taxonomy" id="2082723"/>
    <lineage>
        <taxon>Bacteria</taxon>
        <taxon>Pseudomonadati</taxon>
        <taxon>Bacteroidota</taxon>
        <taxon>Sphingobacteriia</taxon>
        <taxon>Sphingobacteriales</taxon>
        <taxon>Sphingobacteriaceae</taxon>
        <taxon>Sphingobacterium</taxon>
    </lineage>
</organism>
<keyword evidence="3" id="KW-1185">Reference proteome</keyword>
<dbReference type="AlphaFoldDB" id="A0A928UVA5"/>
<feature type="signal peptide" evidence="1">
    <location>
        <begin position="1"/>
        <end position="17"/>
    </location>
</feature>
<reference evidence="2" key="1">
    <citation type="submission" date="2018-02" db="EMBL/GenBank/DDBJ databases">
        <authorList>
            <person name="Vasarhelyi B.M."/>
            <person name="Deshmukh S."/>
            <person name="Balint B."/>
            <person name="Kukolya J."/>
        </authorList>
    </citation>
    <scope>NUCLEOTIDE SEQUENCE</scope>
    <source>
        <strain evidence="2">KB22</strain>
    </source>
</reference>
<evidence type="ECO:0000313" key="2">
    <source>
        <dbReference type="EMBL" id="MBE8712533.1"/>
    </source>
</evidence>
<dbReference type="Proteomes" id="UP000616201">
    <property type="component" value="Unassembled WGS sequence"/>
</dbReference>
<dbReference type="RefSeq" id="WP_196934862.1">
    <property type="nucleotide sequence ID" value="NZ_MU158698.1"/>
</dbReference>
<gene>
    <name evidence="2" type="ORF">C4F49_02410</name>
</gene>
<dbReference type="EMBL" id="PRDK01000001">
    <property type="protein sequence ID" value="MBE8712533.1"/>
    <property type="molecule type" value="Genomic_DNA"/>
</dbReference>
<proteinExistence type="predicted"/>
<accession>A0A928UVA5</accession>